<feature type="region of interest" description="Disordered" evidence="1">
    <location>
        <begin position="64"/>
        <end position="108"/>
    </location>
</feature>
<feature type="compositionally biased region" description="Polar residues" evidence="1">
    <location>
        <begin position="82"/>
        <end position="96"/>
    </location>
</feature>
<dbReference type="Proteomes" id="UP001341840">
    <property type="component" value="Unassembled WGS sequence"/>
</dbReference>
<gene>
    <name evidence="2" type="ORF">PIB30_056327</name>
</gene>
<dbReference type="EMBL" id="JASCZI010121278">
    <property type="protein sequence ID" value="MED6160970.1"/>
    <property type="molecule type" value="Genomic_DNA"/>
</dbReference>
<evidence type="ECO:0000256" key="1">
    <source>
        <dbReference type="SAM" id="MobiDB-lite"/>
    </source>
</evidence>
<sequence>MSPGTSPRLFQRGESADDRVLDSPRSGLLGSWRNIGAVAGEPGVYVPFMADPQPNNRQAIPRAYGYTASDSNSVNGRRGQADQATSARHTSPQRVASQIYIPRRDREH</sequence>
<evidence type="ECO:0000313" key="3">
    <source>
        <dbReference type="Proteomes" id="UP001341840"/>
    </source>
</evidence>
<feature type="region of interest" description="Disordered" evidence="1">
    <location>
        <begin position="1"/>
        <end position="27"/>
    </location>
</feature>
<reference evidence="2 3" key="1">
    <citation type="journal article" date="2023" name="Plants (Basel)">
        <title>Bridging the Gap: Combining Genomics and Transcriptomics Approaches to Understand Stylosanthes scabra, an Orphan Legume from the Brazilian Caatinga.</title>
        <authorList>
            <person name="Ferreira-Neto J.R.C."/>
            <person name="da Silva M.D."/>
            <person name="Binneck E."/>
            <person name="de Melo N.F."/>
            <person name="da Silva R.H."/>
            <person name="de Melo A.L.T.M."/>
            <person name="Pandolfi V."/>
            <person name="Bustamante F.O."/>
            <person name="Brasileiro-Vidal A.C."/>
            <person name="Benko-Iseppon A.M."/>
        </authorList>
    </citation>
    <scope>NUCLEOTIDE SEQUENCE [LARGE SCALE GENOMIC DNA]</scope>
    <source>
        <tissue evidence="2">Leaves</tissue>
    </source>
</reference>
<protein>
    <submittedName>
        <fullName evidence="2">Uncharacterized protein</fullName>
    </submittedName>
</protein>
<keyword evidence="3" id="KW-1185">Reference proteome</keyword>
<name>A0ABU6UKX6_9FABA</name>
<organism evidence="2 3">
    <name type="scientific">Stylosanthes scabra</name>
    <dbReference type="NCBI Taxonomy" id="79078"/>
    <lineage>
        <taxon>Eukaryota</taxon>
        <taxon>Viridiplantae</taxon>
        <taxon>Streptophyta</taxon>
        <taxon>Embryophyta</taxon>
        <taxon>Tracheophyta</taxon>
        <taxon>Spermatophyta</taxon>
        <taxon>Magnoliopsida</taxon>
        <taxon>eudicotyledons</taxon>
        <taxon>Gunneridae</taxon>
        <taxon>Pentapetalae</taxon>
        <taxon>rosids</taxon>
        <taxon>fabids</taxon>
        <taxon>Fabales</taxon>
        <taxon>Fabaceae</taxon>
        <taxon>Papilionoideae</taxon>
        <taxon>50 kb inversion clade</taxon>
        <taxon>dalbergioids sensu lato</taxon>
        <taxon>Dalbergieae</taxon>
        <taxon>Pterocarpus clade</taxon>
        <taxon>Stylosanthes</taxon>
    </lineage>
</organism>
<comment type="caution">
    <text evidence="2">The sequence shown here is derived from an EMBL/GenBank/DDBJ whole genome shotgun (WGS) entry which is preliminary data.</text>
</comment>
<proteinExistence type="predicted"/>
<evidence type="ECO:0000313" key="2">
    <source>
        <dbReference type="EMBL" id="MED6160970.1"/>
    </source>
</evidence>
<accession>A0ABU6UKX6</accession>